<dbReference type="EMBL" id="JAHRIQ010082984">
    <property type="protein sequence ID" value="MEQ2248429.1"/>
    <property type="molecule type" value="Genomic_DNA"/>
</dbReference>
<proteinExistence type="predicted"/>
<name>A0ABV0UUR4_9TELE</name>
<dbReference type="Proteomes" id="UP001482620">
    <property type="component" value="Unassembled WGS sequence"/>
</dbReference>
<sequence length="102" mass="11806">MDMQHYSSIWCLSSGTQFSKIIGKNVQKRLKMNSSNGDVLTPRCHSLLQFSKSKVLSCYPLQDTFGSLSSLSYYSSGYFKSFNFCSDCRYEQVWMNSYFIKL</sequence>
<gene>
    <name evidence="1" type="ORF">ILYODFUR_019058</name>
</gene>
<accession>A0ABV0UUR4</accession>
<evidence type="ECO:0000313" key="2">
    <source>
        <dbReference type="Proteomes" id="UP001482620"/>
    </source>
</evidence>
<evidence type="ECO:0000313" key="1">
    <source>
        <dbReference type="EMBL" id="MEQ2248429.1"/>
    </source>
</evidence>
<comment type="caution">
    <text evidence="1">The sequence shown here is derived from an EMBL/GenBank/DDBJ whole genome shotgun (WGS) entry which is preliminary data.</text>
</comment>
<keyword evidence="2" id="KW-1185">Reference proteome</keyword>
<protein>
    <submittedName>
        <fullName evidence="1">Uncharacterized protein</fullName>
    </submittedName>
</protein>
<organism evidence="1 2">
    <name type="scientific">Ilyodon furcidens</name>
    <name type="common">goldbreast splitfin</name>
    <dbReference type="NCBI Taxonomy" id="33524"/>
    <lineage>
        <taxon>Eukaryota</taxon>
        <taxon>Metazoa</taxon>
        <taxon>Chordata</taxon>
        <taxon>Craniata</taxon>
        <taxon>Vertebrata</taxon>
        <taxon>Euteleostomi</taxon>
        <taxon>Actinopterygii</taxon>
        <taxon>Neopterygii</taxon>
        <taxon>Teleostei</taxon>
        <taxon>Neoteleostei</taxon>
        <taxon>Acanthomorphata</taxon>
        <taxon>Ovalentaria</taxon>
        <taxon>Atherinomorphae</taxon>
        <taxon>Cyprinodontiformes</taxon>
        <taxon>Goodeidae</taxon>
        <taxon>Ilyodon</taxon>
    </lineage>
</organism>
<reference evidence="1 2" key="1">
    <citation type="submission" date="2021-06" db="EMBL/GenBank/DDBJ databases">
        <authorList>
            <person name="Palmer J.M."/>
        </authorList>
    </citation>
    <scope>NUCLEOTIDE SEQUENCE [LARGE SCALE GENOMIC DNA]</scope>
    <source>
        <strain evidence="2">if_2019</strain>
        <tissue evidence="1">Muscle</tissue>
    </source>
</reference>